<dbReference type="Pfam" id="PF07690">
    <property type="entry name" value="MFS_1"/>
    <property type="match status" value="1"/>
</dbReference>
<gene>
    <name evidence="7" type="ORF">ACH3VR_00245</name>
</gene>
<feature type="transmembrane region" description="Helical" evidence="5">
    <location>
        <begin position="239"/>
        <end position="260"/>
    </location>
</feature>
<dbReference type="SUPFAM" id="SSF103473">
    <property type="entry name" value="MFS general substrate transporter"/>
    <property type="match status" value="1"/>
</dbReference>
<comment type="subcellular location">
    <subcellularLocation>
        <location evidence="1">Cell membrane</location>
        <topology evidence="1">Multi-pass membrane protein</topology>
    </subcellularLocation>
</comment>
<dbReference type="InterPro" id="IPR036259">
    <property type="entry name" value="MFS_trans_sf"/>
</dbReference>
<dbReference type="Gene3D" id="1.20.1250.20">
    <property type="entry name" value="MFS general substrate transporter like domains"/>
    <property type="match status" value="2"/>
</dbReference>
<evidence type="ECO:0000313" key="8">
    <source>
        <dbReference type="Proteomes" id="UP001610861"/>
    </source>
</evidence>
<feature type="transmembrane region" description="Helical" evidence="5">
    <location>
        <begin position="330"/>
        <end position="352"/>
    </location>
</feature>
<dbReference type="RefSeq" id="WP_396638739.1">
    <property type="nucleotide sequence ID" value="NZ_JBIQWL010000001.1"/>
</dbReference>
<evidence type="ECO:0000256" key="5">
    <source>
        <dbReference type="SAM" id="Phobius"/>
    </source>
</evidence>
<accession>A0ABW7Q1T6</accession>
<dbReference type="Proteomes" id="UP001610861">
    <property type="component" value="Unassembled WGS sequence"/>
</dbReference>
<feature type="transmembrane region" description="Helical" evidence="5">
    <location>
        <begin position="406"/>
        <end position="424"/>
    </location>
</feature>
<feature type="domain" description="Major facilitator superfamily (MFS) profile" evidence="6">
    <location>
        <begin position="25"/>
        <end position="430"/>
    </location>
</feature>
<organism evidence="7 8">
    <name type="scientific">Microbacterium alkaliflavum</name>
    <dbReference type="NCBI Taxonomy" id="3248839"/>
    <lineage>
        <taxon>Bacteria</taxon>
        <taxon>Bacillati</taxon>
        <taxon>Actinomycetota</taxon>
        <taxon>Actinomycetes</taxon>
        <taxon>Micrococcales</taxon>
        <taxon>Microbacteriaceae</taxon>
        <taxon>Microbacterium</taxon>
    </lineage>
</organism>
<dbReference type="EMBL" id="JBIQWL010000001">
    <property type="protein sequence ID" value="MFH8248779.1"/>
    <property type="molecule type" value="Genomic_DNA"/>
</dbReference>
<reference evidence="7 8" key="1">
    <citation type="submission" date="2024-09" db="EMBL/GenBank/DDBJ databases">
        <authorList>
            <person name="Pan X."/>
        </authorList>
    </citation>
    <scope>NUCLEOTIDE SEQUENCE [LARGE SCALE GENOMIC DNA]</scope>
    <source>
        <strain evidence="7 8">B2969</strain>
    </source>
</reference>
<dbReference type="InterPro" id="IPR011701">
    <property type="entry name" value="MFS"/>
</dbReference>
<evidence type="ECO:0000313" key="7">
    <source>
        <dbReference type="EMBL" id="MFH8248779.1"/>
    </source>
</evidence>
<evidence type="ECO:0000256" key="4">
    <source>
        <dbReference type="ARBA" id="ARBA00023136"/>
    </source>
</evidence>
<feature type="transmembrane region" description="Helical" evidence="5">
    <location>
        <begin position="185"/>
        <end position="203"/>
    </location>
</feature>
<protein>
    <submittedName>
        <fullName evidence="7">MFS transporter</fullName>
    </submittedName>
</protein>
<keyword evidence="2 5" id="KW-0812">Transmembrane</keyword>
<name>A0ABW7Q1T6_9MICO</name>
<feature type="transmembrane region" description="Helical" evidence="5">
    <location>
        <begin position="27"/>
        <end position="47"/>
    </location>
</feature>
<feature type="transmembrane region" description="Helical" evidence="5">
    <location>
        <begin position="305"/>
        <end position="324"/>
    </location>
</feature>
<dbReference type="PANTHER" id="PTHR23528">
    <property type="match status" value="1"/>
</dbReference>
<evidence type="ECO:0000256" key="2">
    <source>
        <dbReference type="ARBA" id="ARBA00022692"/>
    </source>
</evidence>
<feature type="transmembrane region" description="Helical" evidence="5">
    <location>
        <begin position="155"/>
        <end position="179"/>
    </location>
</feature>
<feature type="transmembrane region" description="Helical" evidence="5">
    <location>
        <begin position="59"/>
        <end position="77"/>
    </location>
</feature>
<evidence type="ECO:0000259" key="6">
    <source>
        <dbReference type="PROSITE" id="PS50850"/>
    </source>
</evidence>
<keyword evidence="4 5" id="KW-0472">Membrane</keyword>
<feature type="transmembrane region" description="Helical" evidence="5">
    <location>
        <begin position="373"/>
        <end position="394"/>
    </location>
</feature>
<evidence type="ECO:0000256" key="3">
    <source>
        <dbReference type="ARBA" id="ARBA00022989"/>
    </source>
</evidence>
<dbReference type="InterPro" id="IPR020846">
    <property type="entry name" value="MFS_dom"/>
</dbReference>
<sequence length="430" mass="45438">MSQPTATPAPFAVDTPGREPRGYTPTYALATFGLFFAILTPIMGGLSVKVQGLVGLEDAAVQLGLVMGIGSLFALVSQPIAGRLSDATMSRLGMRRPWIIAGVVGTFIGLLIVGIAPSIPLLLVGWCIAQLMSNFAQAAETATIADQVPEHRRGFVSGLAGAGTPIALLVGAITLNFLPNDFLRAVVPGAVGLLFGLLFAFVLKDKVRTERREERFTVLSLLLTFVFNPRKYPDLGWAWLTKCLIMFGYGATAAYLTLFLADSYGMDIPHQLQFNLTATLVSVVFLVITSVVGGKLSDKLRRRRIFVSLGGILVGVGVIILGVSSSFGEAGLTIILVAEAIMGIGAGLFFAVDQALCVEVLPNPDDTAKDLGVLNIANTLPAMIAPFLAGVVVIPMGKALFGNGYTTWFIIGGLVAIIGGILVYRIRGVR</sequence>
<evidence type="ECO:0000256" key="1">
    <source>
        <dbReference type="ARBA" id="ARBA00004651"/>
    </source>
</evidence>
<feature type="transmembrane region" description="Helical" evidence="5">
    <location>
        <begin position="98"/>
        <end position="117"/>
    </location>
</feature>
<proteinExistence type="predicted"/>
<dbReference type="PANTHER" id="PTHR23528:SF1">
    <property type="entry name" value="MAJOR FACILITATOR SUPERFAMILY (MFS) PROFILE DOMAIN-CONTAINING PROTEIN"/>
    <property type="match status" value="1"/>
</dbReference>
<keyword evidence="3 5" id="KW-1133">Transmembrane helix</keyword>
<comment type="caution">
    <text evidence="7">The sequence shown here is derived from an EMBL/GenBank/DDBJ whole genome shotgun (WGS) entry which is preliminary data.</text>
</comment>
<feature type="transmembrane region" description="Helical" evidence="5">
    <location>
        <begin position="272"/>
        <end position="293"/>
    </location>
</feature>
<dbReference type="PROSITE" id="PS50850">
    <property type="entry name" value="MFS"/>
    <property type="match status" value="1"/>
</dbReference>
<keyword evidence="8" id="KW-1185">Reference proteome</keyword>